<evidence type="ECO:0000256" key="2">
    <source>
        <dbReference type="ARBA" id="ARBA00022679"/>
    </source>
</evidence>
<keyword evidence="4 8" id="KW-0547">Nucleotide-binding</keyword>
<evidence type="ECO:0000313" key="10">
    <source>
        <dbReference type="EMBL" id="WGK70074.1"/>
    </source>
</evidence>
<protein>
    <recommendedName>
        <fullName evidence="8">Thymidylate kinase</fullName>
        <ecNumber evidence="8">2.7.4.9</ecNumber>
    </recommendedName>
    <alternativeName>
        <fullName evidence="8">dTMP kinase</fullName>
    </alternativeName>
</protein>
<evidence type="ECO:0000256" key="7">
    <source>
        <dbReference type="ARBA" id="ARBA00048743"/>
    </source>
</evidence>
<dbReference type="PROSITE" id="PS01331">
    <property type="entry name" value="THYMIDYLATE_KINASE"/>
    <property type="match status" value="1"/>
</dbReference>
<organism evidence="10 11">
    <name type="scientific">Candidatus Haliotispira prima</name>
    <dbReference type="NCBI Taxonomy" id="3034016"/>
    <lineage>
        <taxon>Bacteria</taxon>
        <taxon>Pseudomonadati</taxon>
        <taxon>Spirochaetota</taxon>
        <taxon>Spirochaetia</taxon>
        <taxon>Spirochaetales</taxon>
        <taxon>Spirochaetaceae</taxon>
        <taxon>Candidatus Haliotispira</taxon>
    </lineage>
</organism>
<dbReference type="InterPro" id="IPR018094">
    <property type="entry name" value="Thymidylate_kinase"/>
</dbReference>
<keyword evidence="11" id="KW-1185">Reference proteome</keyword>
<keyword evidence="2 8" id="KW-0808">Transferase</keyword>
<evidence type="ECO:0000313" key="11">
    <source>
        <dbReference type="Proteomes" id="UP001228690"/>
    </source>
</evidence>
<name>A0ABY8MMT6_9SPIO</name>
<accession>A0ABY8MMT6</accession>
<dbReference type="HAMAP" id="MF_00165">
    <property type="entry name" value="Thymidylate_kinase"/>
    <property type="match status" value="1"/>
</dbReference>
<comment type="catalytic activity">
    <reaction evidence="7 8">
        <text>dTMP + ATP = dTDP + ADP</text>
        <dbReference type="Rhea" id="RHEA:13517"/>
        <dbReference type="ChEBI" id="CHEBI:30616"/>
        <dbReference type="ChEBI" id="CHEBI:58369"/>
        <dbReference type="ChEBI" id="CHEBI:63528"/>
        <dbReference type="ChEBI" id="CHEBI:456216"/>
        <dbReference type="EC" id="2.7.4.9"/>
    </reaction>
</comment>
<dbReference type="EC" id="2.7.4.9" evidence="8"/>
<dbReference type="RefSeq" id="WP_326928280.1">
    <property type="nucleotide sequence ID" value="NZ_CP123443.1"/>
</dbReference>
<reference evidence="10 11" key="1">
    <citation type="submission" date="2023-04" db="EMBL/GenBank/DDBJ databases">
        <title>Spirochaete genome identified in red abalone sample constitutes a novel genus.</title>
        <authorList>
            <person name="Sharma S.P."/>
            <person name="Purcell C.M."/>
            <person name="Hyde J.R."/>
            <person name="Severin A.J."/>
        </authorList>
    </citation>
    <scope>NUCLEOTIDE SEQUENCE [LARGE SCALE GENOMIC DNA]</scope>
    <source>
        <strain evidence="10 11">SP-2023</strain>
    </source>
</reference>
<dbReference type="Pfam" id="PF02223">
    <property type="entry name" value="Thymidylate_kin"/>
    <property type="match status" value="2"/>
</dbReference>
<proteinExistence type="inferred from homology"/>
<keyword evidence="3 8" id="KW-0545">Nucleotide biosynthesis</keyword>
<dbReference type="CDD" id="cd01672">
    <property type="entry name" value="TMPK"/>
    <property type="match status" value="1"/>
</dbReference>
<dbReference type="EMBL" id="CP123443">
    <property type="protein sequence ID" value="WGK70074.1"/>
    <property type="molecule type" value="Genomic_DNA"/>
</dbReference>
<evidence type="ECO:0000256" key="1">
    <source>
        <dbReference type="ARBA" id="ARBA00009776"/>
    </source>
</evidence>
<dbReference type="GO" id="GO:0016301">
    <property type="term" value="F:kinase activity"/>
    <property type="evidence" value="ECO:0007669"/>
    <property type="project" value="UniProtKB-KW"/>
</dbReference>
<feature type="domain" description="Thymidylate kinase-like" evidence="9">
    <location>
        <begin position="184"/>
        <end position="274"/>
    </location>
</feature>
<keyword evidence="5 8" id="KW-0418">Kinase</keyword>
<feature type="domain" description="Thymidylate kinase-like" evidence="9">
    <location>
        <begin position="46"/>
        <end position="169"/>
    </location>
</feature>
<dbReference type="SUPFAM" id="SSF52540">
    <property type="entry name" value="P-loop containing nucleoside triphosphate hydrolases"/>
    <property type="match status" value="1"/>
</dbReference>
<dbReference type="PANTHER" id="PTHR10344">
    <property type="entry name" value="THYMIDYLATE KINASE"/>
    <property type="match status" value="1"/>
</dbReference>
<comment type="caution">
    <text evidence="8">Lacks conserved residue(s) required for the propagation of feature annotation.</text>
</comment>
<dbReference type="InterPro" id="IPR027417">
    <property type="entry name" value="P-loop_NTPase"/>
</dbReference>
<dbReference type="Gene3D" id="3.40.50.300">
    <property type="entry name" value="P-loop containing nucleotide triphosphate hydrolases"/>
    <property type="match status" value="1"/>
</dbReference>
<evidence type="ECO:0000256" key="3">
    <source>
        <dbReference type="ARBA" id="ARBA00022727"/>
    </source>
</evidence>
<dbReference type="Proteomes" id="UP001228690">
    <property type="component" value="Chromosome"/>
</dbReference>
<comment type="similarity">
    <text evidence="1 8">Belongs to the thymidylate kinase family.</text>
</comment>
<comment type="function">
    <text evidence="8">Phosphorylation of dTMP to form dTDP in both de novo and salvage pathways of dTTP synthesis.</text>
</comment>
<evidence type="ECO:0000256" key="4">
    <source>
        <dbReference type="ARBA" id="ARBA00022741"/>
    </source>
</evidence>
<keyword evidence="6 8" id="KW-0067">ATP-binding</keyword>
<dbReference type="InterPro" id="IPR018095">
    <property type="entry name" value="Thymidylate_kin_CS"/>
</dbReference>
<dbReference type="PANTHER" id="PTHR10344:SF4">
    <property type="entry name" value="UMP-CMP KINASE 2, MITOCHONDRIAL"/>
    <property type="match status" value="1"/>
</dbReference>
<dbReference type="InterPro" id="IPR039430">
    <property type="entry name" value="Thymidylate_kin-like_dom"/>
</dbReference>
<evidence type="ECO:0000256" key="8">
    <source>
        <dbReference type="HAMAP-Rule" id="MF_00165"/>
    </source>
</evidence>
<evidence type="ECO:0000259" key="9">
    <source>
        <dbReference type="Pfam" id="PF02223"/>
    </source>
</evidence>
<evidence type="ECO:0000256" key="6">
    <source>
        <dbReference type="ARBA" id="ARBA00022840"/>
    </source>
</evidence>
<gene>
    <name evidence="8" type="primary">tmk</name>
    <name evidence="10" type="ORF">P0082_04230</name>
</gene>
<evidence type="ECO:0000256" key="5">
    <source>
        <dbReference type="ARBA" id="ARBA00022777"/>
    </source>
</evidence>
<sequence>MMVQKDRTLIRFTRELALLRYGDTAVEQAVKTGRTDPEIIPRFIVIEGPDGAGGSTQARLLERYLQSVGLACECSTEPGDGRIGRHIRTLLQDRKNSEQGVAYAPEAKAQFRAEWGKLAQYFAADRAEHIWGMDGILAKTQAGMYCISERYLFSSLVYQGLSGLSDLNLMDLDDSGGSDGEAGTSISEIWELNRDFPLPQHFFYLDIAADLAEQRIARRETEEQTKREIFEQEGFLAQVRQAYLAVLEHFGRIAPGMEIHHLDANQSREVLQGQILQRLGQS</sequence>